<dbReference type="CDD" id="cd03794">
    <property type="entry name" value="GT4_WbuB-like"/>
    <property type="match status" value="1"/>
</dbReference>
<dbReference type="KEGG" id="rca:Rcas_0790"/>
<dbReference type="Gene3D" id="3.40.50.2000">
    <property type="entry name" value="Glycogen Phosphorylase B"/>
    <property type="match status" value="2"/>
</dbReference>
<reference evidence="2 3" key="1">
    <citation type="submission" date="2007-08" db="EMBL/GenBank/DDBJ databases">
        <title>Complete sequence of Roseiflexus castenholzii DSM 13941.</title>
        <authorList>
            <consortium name="US DOE Joint Genome Institute"/>
            <person name="Copeland A."/>
            <person name="Lucas S."/>
            <person name="Lapidus A."/>
            <person name="Barry K."/>
            <person name="Glavina del Rio T."/>
            <person name="Dalin E."/>
            <person name="Tice H."/>
            <person name="Pitluck S."/>
            <person name="Thompson L.S."/>
            <person name="Brettin T."/>
            <person name="Bruce D."/>
            <person name="Detter J.C."/>
            <person name="Han C."/>
            <person name="Tapia R."/>
            <person name="Schmutz J."/>
            <person name="Larimer F."/>
            <person name="Land M."/>
            <person name="Hauser L."/>
            <person name="Kyrpides N."/>
            <person name="Mikhailova N."/>
            <person name="Bryant D.A."/>
            <person name="Hanada S."/>
            <person name="Tsukatani Y."/>
            <person name="Richardson P."/>
        </authorList>
    </citation>
    <scope>NUCLEOTIDE SEQUENCE [LARGE SCALE GENOMIC DNA]</scope>
    <source>
        <strain evidence="3">DSM 13941 / HLO8</strain>
    </source>
</reference>
<dbReference type="Pfam" id="PF13579">
    <property type="entry name" value="Glyco_trans_4_4"/>
    <property type="match status" value="1"/>
</dbReference>
<evidence type="ECO:0000259" key="1">
    <source>
        <dbReference type="Pfam" id="PF13579"/>
    </source>
</evidence>
<accession>A7NHG0</accession>
<keyword evidence="3" id="KW-1185">Reference proteome</keyword>
<dbReference type="CAZy" id="GT4">
    <property type="family name" value="Glycosyltransferase Family 4"/>
</dbReference>
<dbReference type="PANTHER" id="PTHR45947">
    <property type="entry name" value="SULFOQUINOVOSYL TRANSFERASE SQD2"/>
    <property type="match status" value="1"/>
</dbReference>
<dbReference type="InterPro" id="IPR050194">
    <property type="entry name" value="Glycosyltransferase_grp1"/>
</dbReference>
<name>A7NHG0_ROSCS</name>
<dbReference type="EMBL" id="CP000804">
    <property type="protein sequence ID" value="ABU56907.1"/>
    <property type="molecule type" value="Genomic_DNA"/>
</dbReference>
<gene>
    <name evidence="2" type="ordered locus">Rcas_0790</name>
</gene>
<sequence length="430" mass="47497">MTAIHRSERRLLMISYYYAPTENPGTRRVGAFVRYLPQYGYRPAVLTTSSYGALADDEERLIFRAPDILDIGRWLARRIKNGQVAATGTSWSPIVTPDSTLSRALNKILIPDIHTGWLPGAVLRGIQVLRAGTFRAIFSSAPPPSAHLTALALKRLSGLPWVADFRDGWTFEPPDPTLLRSVARMRIERALEEAVVRNADQIVTVNQVLADDLRRRHPFVNVTVISNGYDAAEVGTLRPHTKGERLRVVHTGALAHSRSHTNVAGLLAALDNLRQNRSSVLADLEVCFIGNLGAAEQEALTCNGRRRPITIQGPVPHHEALQRQAEADVLLLVTAPNAASVTTSKLFEYLASGRPILALTGRSAAAALIEEFNAGIVVAPDDVDGICRALEWFYERWCSNNLPTRVDPRVQRFERRSLTGELAKIFDTLM</sequence>
<dbReference type="STRING" id="383372.Rcas_0790"/>
<dbReference type="GO" id="GO:0016758">
    <property type="term" value="F:hexosyltransferase activity"/>
    <property type="evidence" value="ECO:0007669"/>
    <property type="project" value="TreeGrafter"/>
</dbReference>
<dbReference type="AlphaFoldDB" id="A7NHG0"/>
<evidence type="ECO:0000313" key="2">
    <source>
        <dbReference type="EMBL" id="ABU56907.1"/>
    </source>
</evidence>
<dbReference type="Proteomes" id="UP000000263">
    <property type="component" value="Chromosome"/>
</dbReference>
<dbReference type="HOGENOM" id="CLU_032377_0_0_0"/>
<dbReference type="eggNOG" id="COG0438">
    <property type="taxonomic scope" value="Bacteria"/>
</dbReference>
<proteinExistence type="predicted"/>
<protein>
    <submittedName>
        <fullName evidence="2">Glycosyltransferase-like protein</fullName>
    </submittedName>
</protein>
<dbReference type="RefSeq" id="WP_012119337.1">
    <property type="nucleotide sequence ID" value="NC_009767.1"/>
</dbReference>
<evidence type="ECO:0000313" key="3">
    <source>
        <dbReference type="Proteomes" id="UP000000263"/>
    </source>
</evidence>
<organism evidence="2 3">
    <name type="scientific">Roseiflexus castenholzii (strain DSM 13941 / HLO8)</name>
    <dbReference type="NCBI Taxonomy" id="383372"/>
    <lineage>
        <taxon>Bacteria</taxon>
        <taxon>Bacillati</taxon>
        <taxon>Chloroflexota</taxon>
        <taxon>Chloroflexia</taxon>
        <taxon>Chloroflexales</taxon>
        <taxon>Roseiflexineae</taxon>
        <taxon>Roseiflexaceae</taxon>
        <taxon>Roseiflexus</taxon>
    </lineage>
</organism>
<dbReference type="OrthoDB" id="9794575at2"/>
<dbReference type="InterPro" id="IPR028098">
    <property type="entry name" value="Glyco_trans_4-like_N"/>
</dbReference>
<keyword evidence="2" id="KW-0808">Transferase</keyword>
<feature type="domain" description="Glycosyltransferase subfamily 4-like N-terminal" evidence="1">
    <location>
        <begin position="116"/>
        <end position="228"/>
    </location>
</feature>
<dbReference type="Pfam" id="PF13692">
    <property type="entry name" value="Glyco_trans_1_4"/>
    <property type="match status" value="1"/>
</dbReference>
<dbReference type="SUPFAM" id="SSF53756">
    <property type="entry name" value="UDP-Glycosyltransferase/glycogen phosphorylase"/>
    <property type="match status" value="1"/>
</dbReference>
<dbReference type="PANTHER" id="PTHR45947:SF3">
    <property type="entry name" value="SULFOQUINOVOSYL TRANSFERASE SQD2"/>
    <property type="match status" value="1"/>
</dbReference>